<dbReference type="Proteomes" id="UP000004810">
    <property type="component" value="Unassembled WGS sequence"/>
</dbReference>
<protein>
    <submittedName>
        <fullName evidence="1">Uncharacterized protein</fullName>
    </submittedName>
</protein>
<dbReference type="EMBL" id="ADBV01022656">
    <property type="protein sequence ID" value="EJW70274.1"/>
    <property type="molecule type" value="Genomic_DNA"/>
</dbReference>
<name>J9E4H1_WUCBA</name>
<proteinExistence type="predicted"/>
<evidence type="ECO:0000313" key="1">
    <source>
        <dbReference type="EMBL" id="EJW70274.1"/>
    </source>
</evidence>
<accession>J9E4H1</accession>
<gene>
    <name evidence="1" type="ORF">WUBG_18819</name>
</gene>
<organism evidence="1 2">
    <name type="scientific">Wuchereria bancrofti</name>
    <dbReference type="NCBI Taxonomy" id="6293"/>
    <lineage>
        <taxon>Eukaryota</taxon>
        <taxon>Metazoa</taxon>
        <taxon>Ecdysozoa</taxon>
        <taxon>Nematoda</taxon>
        <taxon>Chromadorea</taxon>
        <taxon>Rhabditida</taxon>
        <taxon>Spirurina</taxon>
        <taxon>Spiruromorpha</taxon>
        <taxon>Filarioidea</taxon>
        <taxon>Onchocercidae</taxon>
        <taxon>Wuchereria</taxon>
    </lineage>
</organism>
<sequence length="53" mass="6103">LIDNNDDTALILTNHNAPMFKLVRVSRRYQLLISVTVRLENVYNISTLQADMV</sequence>
<comment type="caution">
    <text evidence="1">The sequence shown here is derived from an EMBL/GenBank/DDBJ whole genome shotgun (WGS) entry which is preliminary data.</text>
</comment>
<dbReference type="AlphaFoldDB" id="J9E4H1"/>
<reference evidence="2" key="1">
    <citation type="submission" date="2012-08" db="EMBL/GenBank/DDBJ databases">
        <title>The Genome Sequence of Wuchereria bancrofti.</title>
        <authorList>
            <person name="Nutman T.B."/>
            <person name="Fink D.L."/>
            <person name="Russ C."/>
            <person name="Young S."/>
            <person name="Zeng Q."/>
            <person name="Koehrsen M."/>
            <person name="Alvarado L."/>
            <person name="Berlin A."/>
            <person name="Chapman S.B."/>
            <person name="Chen Z."/>
            <person name="Freedman E."/>
            <person name="Gellesch M."/>
            <person name="Goldberg J."/>
            <person name="Griggs A."/>
            <person name="Gujja S."/>
            <person name="Heilman E.R."/>
            <person name="Heiman D."/>
            <person name="Hepburn T."/>
            <person name="Howarth C."/>
            <person name="Jen D."/>
            <person name="Larson L."/>
            <person name="Lewis B."/>
            <person name="Mehta T."/>
            <person name="Park D."/>
            <person name="Pearson M."/>
            <person name="Roberts A."/>
            <person name="Saif S."/>
            <person name="Shea T."/>
            <person name="Shenoy N."/>
            <person name="Sisk P."/>
            <person name="Stolte C."/>
            <person name="Sykes S."/>
            <person name="Walk T."/>
            <person name="White J."/>
            <person name="Yandava C."/>
            <person name="Haas B."/>
            <person name="Henn M.R."/>
            <person name="Nusbaum C."/>
            <person name="Birren B."/>
        </authorList>
    </citation>
    <scope>NUCLEOTIDE SEQUENCE [LARGE SCALE GENOMIC DNA]</scope>
    <source>
        <strain evidence="2">NA</strain>
    </source>
</reference>
<evidence type="ECO:0000313" key="2">
    <source>
        <dbReference type="Proteomes" id="UP000004810"/>
    </source>
</evidence>
<feature type="non-terminal residue" evidence="1">
    <location>
        <position position="1"/>
    </location>
</feature>